<dbReference type="GO" id="GO:0032259">
    <property type="term" value="P:methylation"/>
    <property type="evidence" value="ECO:0007669"/>
    <property type="project" value="UniProtKB-KW"/>
</dbReference>
<feature type="region of interest" description="Disordered" evidence="5">
    <location>
        <begin position="1"/>
        <end position="68"/>
    </location>
</feature>
<proteinExistence type="predicted"/>
<reference evidence="6 7" key="1">
    <citation type="submission" date="2024-05" db="EMBL/GenBank/DDBJ databases">
        <title>Genome sequencing and assembly of Indian major carp, Cirrhinus mrigala (Hamilton, 1822).</title>
        <authorList>
            <person name="Mohindra V."/>
            <person name="Chowdhury L.M."/>
            <person name="Lal K."/>
            <person name="Jena J.K."/>
        </authorList>
    </citation>
    <scope>NUCLEOTIDE SEQUENCE [LARGE SCALE GENOMIC DNA]</scope>
    <source>
        <strain evidence="6">CM1030</strain>
        <tissue evidence="6">Blood</tissue>
    </source>
</reference>
<dbReference type="PROSITE" id="PS00093">
    <property type="entry name" value="N4_MTASE"/>
    <property type="match status" value="1"/>
</dbReference>
<accession>A0ABD0R3K9</accession>
<keyword evidence="2" id="KW-0808">Transferase</keyword>
<dbReference type="GO" id="GO:0009307">
    <property type="term" value="P:DNA restriction-modification system"/>
    <property type="evidence" value="ECO:0007669"/>
    <property type="project" value="UniProtKB-KW"/>
</dbReference>
<keyword evidence="7" id="KW-1185">Reference proteome</keyword>
<dbReference type="InterPro" id="IPR017985">
    <property type="entry name" value="MeTrfase_CN4_CS"/>
</dbReference>
<feature type="non-terminal residue" evidence="6">
    <location>
        <position position="1"/>
    </location>
</feature>
<evidence type="ECO:0000256" key="3">
    <source>
        <dbReference type="ARBA" id="ARBA00022691"/>
    </source>
</evidence>
<comment type="caution">
    <text evidence="6">The sequence shown here is derived from an EMBL/GenBank/DDBJ whole genome shotgun (WGS) entry which is preliminary data.</text>
</comment>
<dbReference type="EMBL" id="JAMKFB020000005">
    <property type="protein sequence ID" value="KAL0192552.1"/>
    <property type="molecule type" value="Genomic_DNA"/>
</dbReference>
<dbReference type="GO" id="GO:0008168">
    <property type="term" value="F:methyltransferase activity"/>
    <property type="evidence" value="ECO:0007669"/>
    <property type="project" value="UniProtKB-KW"/>
</dbReference>
<keyword evidence="4" id="KW-0680">Restriction system</keyword>
<evidence type="ECO:0000313" key="6">
    <source>
        <dbReference type="EMBL" id="KAL0192552.1"/>
    </source>
</evidence>
<evidence type="ECO:0000256" key="4">
    <source>
        <dbReference type="ARBA" id="ARBA00022747"/>
    </source>
</evidence>
<name>A0ABD0R3K9_CIRMR</name>
<organism evidence="6 7">
    <name type="scientific">Cirrhinus mrigala</name>
    <name type="common">Mrigala</name>
    <dbReference type="NCBI Taxonomy" id="683832"/>
    <lineage>
        <taxon>Eukaryota</taxon>
        <taxon>Metazoa</taxon>
        <taxon>Chordata</taxon>
        <taxon>Craniata</taxon>
        <taxon>Vertebrata</taxon>
        <taxon>Euteleostomi</taxon>
        <taxon>Actinopterygii</taxon>
        <taxon>Neopterygii</taxon>
        <taxon>Teleostei</taxon>
        <taxon>Ostariophysi</taxon>
        <taxon>Cypriniformes</taxon>
        <taxon>Cyprinidae</taxon>
        <taxon>Labeoninae</taxon>
        <taxon>Labeonini</taxon>
        <taxon>Cirrhinus</taxon>
    </lineage>
</organism>
<evidence type="ECO:0000256" key="1">
    <source>
        <dbReference type="ARBA" id="ARBA00022603"/>
    </source>
</evidence>
<protein>
    <submittedName>
        <fullName evidence="6">Uncharacterized protein</fullName>
    </submittedName>
</protein>
<evidence type="ECO:0000256" key="5">
    <source>
        <dbReference type="SAM" id="MobiDB-lite"/>
    </source>
</evidence>
<feature type="non-terminal residue" evidence="6">
    <location>
        <position position="68"/>
    </location>
</feature>
<gene>
    <name evidence="6" type="ORF">M9458_010848</name>
</gene>
<evidence type="ECO:0000313" key="7">
    <source>
        <dbReference type="Proteomes" id="UP001529510"/>
    </source>
</evidence>
<dbReference type="Proteomes" id="UP001529510">
    <property type="component" value="Unassembled WGS sequence"/>
</dbReference>
<keyword evidence="3" id="KW-0949">S-adenosyl-L-methionine</keyword>
<sequence length="68" mass="6961">SRALEPRQRPSKPQLPLAAGDQADALPPPVRGSQSSEGSDGTAALVTSPPYSAPAAQGTDGISREYET</sequence>
<dbReference type="AlphaFoldDB" id="A0ABD0R3K9"/>
<evidence type="ECO:0000256" key="2">
    <source>
        <dbReference type="ARBA" id="ARBA00022679"/>
    </source>
</evidence>
<keyword evidence="1" id="KW-0489">Methyltransferase</keyword>